<comment type="caution">
    <text evidence="1">The sequence shown here is derived from an EMBL/GenBank/DDBJ whole genome shotgun (WGS) entry which is preliminary data.</text>
</comment>
<gene>
    <name evidence="1" type="ORF">Celaphus_00016999</name>
</gene>
<organism evidence="1 2">
    <name type="scientific">Cervus elaphus hippelaphus</name>
    <name type="common">European red deer</name>
    <dbReference type="NCBI Taxonomy" id="46360"/>
    <lineage>
        <taxon>Eukaryota</taxon>
        <taxon>Metazoa</taxon>
        <taxon>Chordata</taxon>
        <taxon>Craniata</taxon>
        <taxon>Vertebrata</taxon>
        <taxon>Euteleostomi</taxon>
        <taxon>Mammalia</taxon>
        <taxon>Eutheria</taxon>
        <taxon>Laurasiatheria</taxon>
        <taxon>Artiodactyla</taxon>
        <taxon>Ruminantia</taxon>
        <taxon>Pecora</taxon>
        <taxon>Cervidae</taxon>
        <taxon>Cervinae</taxon>
        <taxon>Cervus</taxon>
    </lineage>
</organism>
<feature type="non-terminal residue" evidence="1">
    <location>
        <position position="93"/>
    </location>
</feature>
<evidence type="ECO:0000313" key="2">
    <source>
        <dbReference type="Proteomes" id="UP000242450"/>
    </source>
</evidence>
<proteinExistence type="predicted"/>
<protein>
    <submittedName>
        <fullName evidence="1">Uncharacterized protein</fullName>
    </submittedName>
</protein>
<reference evidence="1 2" key="1">
    <citation type="journal article" date="2018" name="Mol. Genet. Genomics">
        <title>The red deer Cervus elaphus genome CerEla1.0: sequencing, annotating, genes, and chromosomes.</title>
        <authorList>
            <person name="Bana N.A."/>
            <person name="Nyiri A."/>
            <person name="Nagy J."/>
            <person name="Frank K."/>
            <person name="Nagy T."/>
            <person name="Steger V."/>
            <person name="Schiller M."/>
            <person name="Lakatos P."/>
            <person name="Sugar L."/>
            <person name="Horn P."/>
            <person name="Barta E."/>
            <person name="Orosz L."/>
        </authorList>
    </citation>
    <scope>NUCLEOTIDE SEQUENCE [LARGE SCALE GENOMIC DNA]</scope>
    <source>
        <strain evidence="1">Hungarian</strain>
    </source>
</reference>
<evidence type="ECO:0000313" key="1">
    <source>
        <dbReference type="EMBL" id="OWK07317.1"/>
    </source>
</evidence>
<sequence>MGLDECSHSSREQDIVEGDRAWKGTLGPRKTYALRQCCKPEFQGFTDQQKEAQGCAAAALLQEYATDTFLKDCHWNMFLAANIIPLSCSQTLS</sequence>
<dbReference type="Proteomes" id="UP000242450">
    <property type="component" value="Chromosome 16"/>
</dbReference>
<dbReference type="AlphaFoldDB" id="A0A212CMP3"/>
<keyword evidence="2" id="KW-1185">Reference proteome</keyword>
<name>A0A212CMP3_CEREH</name>
<dbReference type="EMBL" id="MKHE01000016">
    <property type="protein sequence ID" value="OWK07317.1"/>
    <property type="molecule type" value="Genomic_DNA"/>
</dbReference>
<accession>A0A212CMP3</accession>